<dbReference type="PANTHER" id="PTHR30562:SF1">
    <property type="entry name" value="UVRABC SYSTEM PROTEIN C"/>
    <property type="match status" value="1"/>
</dbReference>
<dbReference type="PANTHER" id="PTHR30562">
    <property type="entry name" value="UVRC/OXIDOREDUCTASE"/>
    <property type="match status" value="1"/>
</dbReference>
<evidence type="ECO:0000256" key="3">
    <source>
        <dbReference type="ARBA" id="ARBA00022769"/>
    </source>
</evidence>
<dbReference type="InterPro" id="IPR035901">
    <property type="entry name" value="GIY-YIG_endonuc_sf"/>
</dbReference>
<dbReference type="Gene3D" id="3.30.420.10">
    <property type="entry name" value="Ribonuclease H-like superfamily/Ribonuclease H"/>
    <property type="match status" value="1"/>
</dbReference>
<evidence type="ECO:0000256" key="8">
    <source>
        <dbReference type="ARBA" id="ARBA00026073"/>
    </source>
</evidence>
<dbReference type="CDD" id="cd10434">
    <property type="entry name" value="GIY-YIG_UvrC_Cho"/>
    <property type="match status" value="1"/>
</dbReference>
<reference evidence="9" key="1">
    <citation type="journal article" date="2020" name="mSystems">
        <title>Genome- and Community-Level Interaction Insights into Carbon Utilization and Element Cycling Functions of Hydrothermarchaeota in Hydrothermal Sediment.</title>
        <authorList>
            <person name="Zhou Z."/>
            <person name="Liu Y."/>
            <person name="Xu W."/>
            <person name="Pan J."/>
            <person name="Luo Z.H."/>
            <person name="Li M."/>
        </authorList>
    </citation>
    <scope>NUCLEOTIDE SEQUENCE [LARGE SCALE GENOMIC DNA]</scope>
    <source>
        <strain evidence="9">SpSt-222</strain>
    </source>
</reference>
<keyword evidence="3" id="KW-0228">DNA excision</keyword>
<sequence length="693" mass="77446">MLALPCEISPAASCAGEYTLITGIARSNMRGFDESRVLYERGAGEERGMASEPVTTTYERLRDRAKRVLLGRGGVASEEQLITALFGSVGNRRLWAPFLAQLLEADNEVVRRPDGTWALRNRPLPLDEGWPRSFVALDVETTGLRPTRHRVIEIGAVRYVDGQCVERFAVLVNPHRRLPTYIVRLTGIRDEDLLTAAPFADVAAALRAFLGDSVVIGYNVGFDLDFLNFELRRIGQGPLPNPALDVLPLARALGVSNGRYDLDTVCRALGIARTVRHRALPDAEATATLYLCLVERAEQANLRAPSDVRTETARRPVVVEAVARGRAVLDRRLLDGAPELPGVYLMRDALGRVLYVGKARNLAQRLRSYFAQPLGYTRKMDGLLESVAEIETVVVGSELEALLLESQFIQRYKPPYNTQLRNHESYPYIKVELGRPWPRILLARQREDDGALYIGPFRSSAAARSVVELLHTVLPLRTCHRSFRDARSYGQPCLQLTLGRCIGPCTGRVEPDKYRALVEIAVQYFAGNTHAVVERTQQLLAEAVERLDFERAARLRDLLRRSEELVLTHQWVENTITGHPCVIVTPCPETGDRAFLLVVGGRLWARVLADREESNSDVAARLQASWERARRAPPWTLDQETLDATVILARWLQRHAGDPTVVVLAEPIDWEAVVRYGRELPESALAVHAPLEE</sequence>
<dbReference type="CDD" id="cd06127">
    <property type="entry name" value="DEDDh"/>
    <property type="match status" value="1"/>
</dbReference>
<comment type="caution">
    <text evidence="9">The sequence shown here is derived from an EMBL/GenBank/DDBJ whole genome shotgun (WGS) entry which is preliminary data.</text>
</comment>
<dbReference type="Pfam" id="PF00929">
    <property type="entry name" value="RNase_T"/>
    <property type="match status" value="1"/>
</dbReference>
<dbReference type="Pfam" id="PF01541">
    <property type="entry name" value="GIY-YIG"/>
    <property type="match status" value="1"/>
</dbReference>
<dbReference type="InterPro" id="IPR012337">
    <property type="entry name" value="RNaseH-like_sf"/>
</dbReference>
<dbReference type="FunFam" id="3.30.420.10:FF:000045">
    <property type="entry name" value="3'-5' exonuclease DinG"/>
    <property type="match status" value="1"/>
</dbReference>
<evidence type="ECO:0008006" key="10">
    <source>
        <dbReference type="Google" id="ProtNLM"/>
    </source>
</evidence>
<dbReference type="InterPro" id="IPR036876">
    <property type="entry name" value="UVR_dom_sf"/>
</dbReference>
<keyword evidence="2" id="KW-0227">DNA damage</keyword>
<accession>A0A7C1JT32</accession>
<dbReference type="SUPFAM" id="SSF82771">
    <property type="entry name" value="GIY-YIG endonuclease"/>
    <property type="match status" value="1"/>
</dbReference>
<dbReference type="InterPro" id="IPR036397">
    <property type="entry name" value="RNaseH_sf"/>
</dbReference>
<dbReference type="GO" id="GO:0009432">
    <property type="term" value="P:SOS response"/>
    <property type="evidence" value="ECO:0007669"/>
    <property type="project" value="UniProtKB-KW"/>
</dbReference>
<dbReference type="SUPFAM" id="SSF53098">
    <property type="entry name" value="Ribonuclease H-like"/>
    <property type="match status" value="1"/>
</dbReference>
<dbReference type="Gene3D" id="3.40.1440.10">
    <property type="entry name" value="GIY-YIG endonuclease"/>
    <property type="match status" value="1"/>
</dbReference>
<dbReference type="NCBIfam" id="TIGR00573">
    <property type="entry name" value="dnaq"/>
    <property type="match status" value="1"/>
</dbReference>
<dbReference type="InterPro" id="IPR047296">
    <property type="entry name" value="GIY-YIG_UvrC_Cho"/>
</dbReference>
<dbReference type="InterPro" id="IPR000305">
    <property type="entry name" value="GIY-YIG_endonuc"/>
</dbReference>
<proteinExistence type="predicted"/>
<dbReference type="GO" id="GO:0009380">
    <property type="term" value="C:excinuclease repair complex"/>
    <property type="evidence" value="ECO:0007669"/>
    <property type="project" value="TreeGrafter"/>
</dbReference>
<dbReference type="PROSITE" id="PS50151">
    <property type="entry name" value="UVR"/>
    <property type="match status" value="1"/>
</dbReference>
<dbReference type="AlphaFoldDB" id="A0A7C1JT32"/>
<keyword evidence="5" id="KW-0234">DNA repair</keyword>
<name>A0A7C1JT32_THERO</name>
<dbReference type="InterPro" id="IPR050066">
    <property type="entry name" value="UvrABC_protein_C"/>
</dbReference>
<dbReference type="InterPro" id="IPR001943">
    <property type="entry name" value="UVR_dom"/>
</dbReference>
<dbReference type="SUPFAM" id="SSF46600">
    <property type="entry name" value="C-terminal UvrC-binding domain of UvrB"/>
    <property type="match status" value="1"/>
</dbReference>
<dbReference type="GO" id="GO:0003677">
    <property type="term" value="F:DNA binding"/>
    <property type="evidence" value="ECO:0007669"/>
    <property type="project" value="InterPro"/>
</dbReference>
<dbReference type="EMBL" id="DSJL01000007">
    <property type="protein sequence ID" value="HEF64639.1"/>
    <property type="molecule type" value="Genomic_DNA"/>
</dbReference>
<evidence type="ECO:0000256" key="5">
    <source>
        <dbReference type="ARBA" id="ARBA00023204"/>
    </source>
</evidence>
<keyword evidence="1" id="KW-0963">Cytoplasm</keyword>
<keyword evidence="6" id="KW-0742">SOS response</keyword>
<dbReference type="FunFam" id="3.40.1440.10:FF:000001">
    <property type="entry name" value="UvrABC system protein C"/>
    <property type="match status" value="1"/>
</dbReference>
<dbReference type="InterPro" id="IPR006054">
    <property type="entry name" value="DnaQ"/>
</dbReference>
<evidence type="ECO:0000256" key="2">
    <source>
        <dbReference type="ARBA" id="ARBA00022763"/>
    </source>
</evidence>
<keyword evidence="4" id="KW-0267">Excision nuclease</keyword>
<dbReference type="InterPro" id="IPR013520">
    <property type="entry name" value="Ribonucl_H"/>
</dbReference>
<dbReference type="GO" id="GO:0006260">
    <property type="term" value="P:DNA replication"/>
    <property type="evidence" value="ECO:0007669"/>
    <property type="project" value="InterPro"/>
</dbReference>
<comment type="function">
    <text evidence="7">DNA polymerase III is a complex, multichain enzyme responsible for most of the replicative synthesis in bacteria. The epsilon subunit contain the editing function and is a proofreading 3'-5' exonuclease.</text>
</comment>
<dbReference type="SMART" id="SM00479">
    <property type="entry name" value="EXOIII"/>
    <property type="match status" value="1"/>
</dbReference>
<dbReference type="GO" id="GO:0003887">
    <property type="term" value="F:DNA-directed DNA polymerase activity"/>
    <property type="evidence" value="ECO:0007669"/>
    <property type="project" value="InterPro"/>
</dbReference>
<dbReference type="GO" id="GO:0004527">
    <property type="term" value="F:exonuclease activity"/>
    <property type="evidence" value="ECO:0007669"/>
    <property type="project" value="UniProtKB-ARBA"/>
</dbReference>
<dbReference type="SMART" id="SM00465">
    <property type="entry name" value="GIYc"/>
    <property type="match status" value="1"/>
</dbReference>
<gene>
    <name evidence="9" type="ORF">ENP47_03405</name>
</gene>
<dbReference type="GO" id="GO:0006289">
    <property type="term" value="P:nucleotide-excision repair"/>
    <property type="evidence" value="ECO:0007669"/>
    <property type="project" value="InterPro"/>
</dbReference>
<protein>
    <recommendedName>
        <fullName evidence="10">Excinuclease ABC subunit C</fullName>
    </recommendedName>
</protein>
<organism evidence="9">
    <name type="scientific">Thermomicrobium roseum</name>
    <dbReference type="NCBI Taxonomy" id="500"/>
    <lineage>
        <taxon>Bacteria</taxon>
        <taxon>Pseudomonadati</taxon>
        <taxon>Thermomicrobiota</taxon>
        <taxon>Thermomicrobia</taxon>
        <taxon>Thermomicrobiales</taxon>
        <taxon>Thermomicrobiaceae</taxon>
        <taxon>Thermomicrobium</taxon>
    </lineage>
</organism>
<evidence type="ECO:0000256" key="7">
    <source>
        <dbReference type="ARBA" id="ARBA00025483"/>
    </source>
</evidence>
<evidence type="ECO:0000256" key="6">
    <source>
        <dbReference type="ARBA" id="ARBA00023236"/>
    </source>
</evidence>
<evidence type="ECO:0000313" key="9">
    <source>
        <dbReference type="EMBL" id="HEF64639.1"/>
    </source>
</evidence>
<comment type="subunit">
    <text evidence="8">DNA polymerase III contains a core (composed of alpha, epsilon and theta chains) that associates with a tau subunit. This core dimerizes to form the POLIII' complex. PolIII' associates with the gamma complex (composed of gamma, delta, delta', psi and chi chains) and with the beta chain to form the complete DNA polymerase III complex.</text>
</comment>
<dbReference type="PROSITE" id="PS50164">
    <property type="entry name" value="GIY_YIG"/>
    <property type="match status" value="1"/>
</dbReference>
<evidence type="ECO:0000256" key="4">
    <source>
        <dbReference type="ARBA" id="ARBA00022881"/>
    </source>
</evidence>
<evidence type="ECO:0000256" key="1">
    <source>
        <dbReference type="ARBA" id="ARBA00022490"/>
    </source>
</evidence>
<dbReference type="Pfam" id="PF02151">
    <property type="entry name" value="UVR"/>
    <property type="match status" value="1"/>
</dbReference>